<sequence length="180" mass="19864">MAFPTSAELTELIAPVTEARGLDVEFIKASPAGKKSTVQIRLDADTSPTLDELEEISNDIGELFDAAEASGRANFGAGYTLEVSTPGTDLPLKLPRHWRRNRHRLVNVNGRVGRAGALNDAEDEVIVVYRSKKQLSIESLPLLGQHKAVVEIEFNEPPEEELEITGLSYDEALKRREDNK</sequence>
<dbReference type="HAMAP" id="MF_01077">
    <property type="entry name" value="RimP"/>
    <property type="match status" value="1"/>
</dbReference>
<comment type="function">
    <text evidence="3">Required for maturation of 30S ribosomal subunits.</text>
</comment>
<dbReference type="AlphaFoldDB" id="A0A2U1T5C7"/>
<dbReference type="GO" id="GO:0005829">
    <property type="term" value="C:cytosol"/>
    <property type="evidence" value="ECO:0007669"/>
    <property type="project" value="TreeGrafter"/>
</dbReference>
<reference evidence="6" key="1">
    <citation type="submission" date="2018-04" db="EMBL/GenBank/DDBJ databases">
        <authorList>
            <person name="Liu S."/>
            <person name="Wang Z."/>
            <person name="Li J."/>
        </authorList>
    </citation>
    <scope>NUCLEOTIDE SEQUENCE [LARGE SCALE GENOMIC DNA]</scope>
    <source>
        <strain evidence="6">2189</strain>
    </source>
</reference>
<dbReference type="EMBL" id="QEEZ01000017">
    <property type="protein sequence ID" value="PWC01193.1"/>
    <property type="molecule type" value="Genomic_DNA"/>
</dbReference>
<dbReference type="RefSeq" id="WP_108432552.1">
    <property type="nucleotide sequence ID" value="NZ_CP026947.1"/>
</dbReference>
<proteinExistence type="inferred from homology"/>
<evidence type="ECO:0000256" key="3">
    <source>
        <dbReference type="HAMAP-Rule" id="MF_01077"/>
    </source>
</evidence>
<keyword evidence="2 3" id="KW-0690">Ribosome biogenesis</keyword>
<evidence type="ECO:0000256" key="2">
    <source>
        <dbReference type="ARBA" id="ARBA00022517"/>
    </source>
</evidence>
<dbReference type="PANTHER" id="PTHR33867">
    <property type="entry name" value="RIBOSOME MATURATION FACTOR RIMP"/>
    <property type="match status" value="1"/>
</dbReference>
<dbReference type="GO" id="GO:0000028">
    <property type="term" value="P:ribosomal small subunit assembly"/>
    <property type="evidence" value="ECO:0007669"/>
    <property type="project" value="TreeGrafter"/>
</dbReference>
<dbReference type="InterPro" id="IPR035956">
    <property type="entry name" value="RimP_N_sf"/>
</dbReference>
<evidence type="ECO:0000313" key="6">
    <source>
        <dbReference type="Proteomes" id="UP000244989"/>
    </source>
</evidence>
<name>A0A2U1T5C7_9CORY</name>
<gene>
    <name evidence="3" type="primary">rimP</name>
    <name evidence="5" type="ORF">DF222_08750</name>
</gene>
<dbReference type="Pfam" id="PF02576">
    <property type="entry name" value="RimP_N"/>
    <property type="match status" value="1"/>
</dbReference>
<dbReference type="SUPFAM" id="SSF75420">
    <property type="entry name" value="YhbC-like, N-terminal domain"/>
    <property type="match status" value="1"/>
</dbReference>
<dbReference type="Proteomes" id="UP000244989">
    <property type="component" value="Unassembled WGS sequence"/>
</dbReference>
<evidence type="ECO:0000313" key="5">
    <source>
        <dbReference type="EMBL" id="PWC01193.1"/>
    </source>
</evidence>
<dbReference type="Gene3D" id="3.30.300.70">
    <property type="entry name" value="RimP-like superfamily, N-terminal"/>
    <property type="match status" value="1"/>
</dbReference>
<dbReference type="OrthoDB" id="9805006at2"/>
<accession>A0A2U1T5C7</accession>
<dbReference type="InterPro" id="IPR003728">
    <property type="entry name" value="Ribosome_maturation_RimP"/>
</dbReference>
<dbReference type="PANTHER" id="PTHR33867:SF1">
    <property type="entry name" value="RIBOSOME MATURATION FACTOR RIMP"/>
    <property type="match status" value="1"/>
</dbReference>
<dbReference type="NCBIfam" id="NF000930">
    <property type="entry name" value="PRK00092.2-2"/>
    <property type="match status" value="1"/>
</dbReference>
<organism evidence="5 6">
    <name type="scientific">Corynebacterium yudongzhengii</name>
    <dbReference type="NCBI Taxonomy" id="2080740"/>
    <lineage>
        <taxon>Bacteria</taxon>
        <taxon>Bacillati</taxon>
        <taxon>Actinomycetota</taxon>
        <taxon>Actinomycetes</taxon>
        <taxon>Mycobacteriales</taxon>
        <taxon>Corynebacteriaceae</taxon>
        <taxon>Corynebacterium</taxon>
    </lineage>
</organism>
<comment type="similarity">
    <text evidence="3">Belongs to the RimP family.</text>
</comment>
<keyword evidence="1 3" id="KW-0963">Cytoplasm</keyword>
<feature type="domain" description="Ribosome maturation factor RimP N-terminal" evidence="4">
    <location>
        <begin position="12"/>
        <end position="89"/>
    </location>
</feature>
<comment type="caution">
    <text evidence="5">The sequence shown here is derived from an EMBL/GenBank/DDBJ whole genome shotgun (WGS) entry which is preliminary data.</text>
</comment>
<dbReference type="InterPro" id="IPR028989">
    <property type="entry name" value="RimP_N"/>
</dbReference>
<dbReference type="GO" id="GO:0006412">
    <property type="term" value="P:translation"/>
    <property type="evidence" value="ECO:0007669"/>
    <property type="project" value="TreeGrafter"/>
</dbReference>
<evidence type="ECO:0000256" key="1">
    <source>
        <dbReference type="ARBA" id="ARBA00022490"/>
    </source>
</evidence>
<comment type="subcellular location">
    <subcellularLocation>
        <location evidence="3">Cytoplasm</location>
    </subcellularLocation>
</comment>
<keyword evidence="6" id="KW-1185">Reference proteome</keyword>
<dbReference type="KEGG" id="cyz:C3B44_04500"/>
<evidence type="ECO:0000259" key="4">
    <source>
        <dbReference type="Pfam" id="PF02576"/>
    </source>
</evidence>
<protein>
    <recommendedName>
        <fullName evidence="3">Ribosome maturation factor RimP</fullName>
    </recommendedName>
</protein>